<sequence>MSVHEMQMKLQGASLEVKHHESDFLVLRSIVGHEKLLDSRVPAHEIVTIEAWALKFTVLSERSFPICRLSCRRASLTSPRSNPDSKSVRSSIPSPIGKNHWSLMPNDEGKYESRRRALLTAVAPFLRQSFPYRSSTLFTAELSLLRRLPSSPQSSPYCGSTLFTAELSLQSTITLVFAGLFAGAVVLLVCKGSGSQNLVFSEDLFFLYLLLPIIFNAGSDPAQRVDPCRPQTCASQTKKQ</sequence>
<keyword evidence="2" id="KW-0472">Membrane</keyword>
<dbReference type="STRING" id="93759.A0A1R3G0P8"/>
<proteinExistence type="predicted"/>
<evidence type="ECO:0000256" key="2">
    <source>
        <dbReference type="SAM" id="Phobius"/>
    </source>
</evidence>
<dbReference type="Proteomes" id="UP000187203">
    <property type="component" value="Unassembled WGS sequence"/>
</dbReference>
<keyword evidence="2" id="KW-1133">Transmembrane helix</keyword>
<keyword evidence="2" id="KW-0812">Transmembrane</keyword>
<dbReference type="AlphaFoldDB" id="A0A1R3G0P8"/>
<feature type="transmembrane region" description="Helical" evidence="2">
    <location>
        <begin position="167"/>
        <end position="190"/>
    </location>
</feature>
<comment type="caution">
    <text evidence="3">The sequence shown here is derived from an EMBL/GenBank/DDBJ whole genome shotgun (WGS) entry which is preliminary data.</text>
</comment>
<keyword evidence="4" id="KW-1185">Reference proteome</keyword>
<feature type="transmembrane region" description="Helical" evidence="2">
    <location>
        <begin position="197"/>
        <end position="215"/>
    </location>
</feature>
<dbReference type="EMBL" id="AWUE01024081">
    <property type="protein sequence ID" value="OMO51678.1"/>
    <property type="molecule type" value="Genomic_DNA"/>
</dbReference>
<evidence type="ECO:0000313" key="4">
    <source>
        <dbReference type="Proteomes" id="UP000187203"/>
    </source>
</evidence>
<gene>
    <name evidence="3" type="ORF">COLO4_37567</name>
</gene>
<organism evidence="3 4">
    <name type="scientific">Corchorus olitorius</name>
    <dbReference type="NCBI Taxonomy" id="93759"/>
    <lineage>
        <taxon>Eukaryota</taxon>
        <taxon>Viridiplantae</taxon>
        <taxon>Streptophyta</taxon>
        <taxon>Embryophyta</taxon>
        <taxon>Tracheophyta</taxon>
        <taxon>Spermatophyta</taxon>
        <taxon>Magnoliopsida</taxon>
        <taxon>eudicotyledons</taxon>
        <taxon>Gunneridae</taxon>
        <taxon>Pentapetalae</taxon>
        <taxon>rosids</taxon>
        <taxon>malvids</taxon>
        <taxon>Malvales</taxon>
        <taxon>Malvaceae</taxon>
        <taxon>Grewioideae</taxon>
        <taxon>Apeibeae</taxon>
        <taxon>Corchorus</taxon>
    </lineage>
</organism>
<protein>
    <submittedName>
        <fullName evidence="3">Sodium/hydrogen exchanger</fullName>
    </submittedName>
</protein>
<evidence type="ECO:0000256" key="1">
    <source>
        <dbReference type="SAM" id="MobiDB-lite"/>
    </source>
</evidence>
<reference evidence="4" key="1">
    <citation type="submission" date="2013-09" db="EMBL/GenBank/DDBJ databases">
        <title>Corchorus olitorius genome sequencing.</title>
        <authorList>
            <person name="Alam M."/>
            <person name="Haque M.S."/>
            <person name="Islam M.S."/>
            <person name="Emdad E.M."/>
            <person name="Islam M.M."/>
            <person name="Ahmed B."/>
            <person name="Halim A."/>
            <person name="Hossen Q.M.M."/>
            <person name="Hossain M.Z."/>
            <person name="Ahmed R."/>
            <person name="Khan M.M."/>
            <person name="Islam R."/>
            <person name="Rashid M.M."/>
            <person name="Khan S.A."/>
            <person name="Rahman M.S."/>
            <person name="Alam M."/>
            <person name="Yahiya A.S."/>
            <person name="Khan M.S."/>
            <person name="Azam M.S."/>
            <person name="Haque T."/>
            <person name="Lashkar M.Z.H."/>
            <person name="Akhand A.I."/>
            <person name="Morshed G."/>
            <person name="Roy S."/>
            <person name="Uddin K.S."/>
            <person name="Rabeya T."/>
            <person name="Hossain A.S."/>
            <person name="Chowdhury A."/>
            <person name="Snigdha A.R."/>
            <person name="Mortoza M.S."/>
            <person name="Matin S.A."/>
            <person name="Hoque S.M.E."/>
            <person name="Islam M.K."/>
            <person name="Roy D.K."/>
            <person name="Haider R."/>
            <person name="Moosa M.M."/>
            <person name="Elias S.M."/>
            <person name="Hasan A.M."/>
            <person name="Jahan S."/>
            <person name="Shafiuddin M."/>
            <person name="Mahmood N."/>
            <person name="Shommy N.S."/>
        </authorList>
    </citation>
    <scope>NUCLEOTIDE SEQUENCE [LARGE SCALE GENOMIC DNA]</scope>
    <source>
        <strain evidence="4">cv. O-4</strain>
    </source>
</reference>
<accession>A0A1R3G0P8</accession>
<name>A0A1R3G0P8_9ROSI</name>
<feature type="region of interest" description="Disordered" evidence="1">
    <location>
        <begin position="75"/>
        <end position="105"/>
    </location>
</feature>
<feature type="compositionally biased region" description="Polar residues" evidence="1">
    <location>
        <begin position="75"/>
        <end position="93"/>
    </location>
</feature>
<evidence type="ECO:0000313" key="3">
    <source>
        <dbReference type="EMBL" id="OMO51678.1"/>
    </source>
</evidence>